<reference evidence="2 3" key="1">
    <citation type="submission" date="2021-01" db="EMBL/GenBank/DDBJ databases">
        <title>Whole genome shotgun sequence of Plantactinospora endophytica NBRC 110450.</title>
        <authorList>
            <person name="Komaki H."/>
            <person name="Tamura T."/>
        </authorList>
    </citation>
    <scope>NUCLEOTIDE SEQUENCE [LARGE SCALE GENOMIC DNA]</scope>
    <source>
        <strain evidence="2 3">NBRC 110450</strain>
    </source>
</reference>
<organism evidence="2 3">
    <name type="scientific">Plantactinospora endophytica</name>
    <dbReference type="NCBI Taxonomy" id="673535"/>
    <lineage>
        <taxon>Bacteria</taxon>
        <taxon>Bacillati</taxon>
        <taxon>Actinomycetota</taxon>
        <taxon>Actinomycetes</taxon>
        <taxon>Micromonosporales</taxon>
        <taxon>Micromonosporaceae</taxon>
        <taxon>Plantactinospora</taxon>
    </lineage>
</organism>
<feature type="region of interest" description="Disordered" evidence="1">
    <location>
        <begin position="52"/>
        <end position="77"/>
    </location>
</feature>
<keyword evidence="3" id="KW-1185">Reference proteome</keyword>
<dbReference type="EMBL" id="BONW01000044">
    <property type="protein sequence ID" value="GIG92619.1"/>
    <property type="molecule type" value="Genomic_DNA"/>
</dbReference>
<name>A0ABQ4ED32_9ACTN</name>
<comment type="caution">
    <text evidence="2">The sequence shown here is derived from an EMBL/GenBank/DDBJ whole genome shotgun (WGS) entry which is preliminary data.</text>
</comment>
<evidence type="ECO:0000313" key="3">
    <source>
        <dbReference type="Proteomes" id="UP000646749"/>
    </source>
</evidence>
<accession>A0ABQ4ED32</accession>
<evidence type="ECO:0000256" key="1">
    <source>
        <dbReference type="SAM" id="MobiDB-lite"/>
    </source>
</evidence>
<dbReference type="Proteomes" id="UP000646749">
    <property type="component" value="Unassembled WGS sequence"/>
</dbReference>
<evidence type="ECO:0000313" key="2">
    <source>
        <dbReference type="EMBL" id="GIG92619.1"/>
    </source>
</evidence>
<protein>
    <submittedName>
        <fullName evidence="2">Uncharacterized protein</fullName>
    </submittedName>
</protein>
<gene>
    <name evidence="2" type="ORF">Pen02_75550</name>
</gene>
<proteinExistence type="predicted"/>
<sequence>MDCPGPVPPSLLGALDWSPDGPAGRLLLPAIPGIPGIPDCHPAVGFLDIMNQPPSSRLDSPPVRLGNPVRRTLNRTA</sequence>